<dbReference type="AlphaFoldDB" id="A0A1X6MHN1"/>
<dbReference type="Proteomes" id="UP000194127">
    <property type="component" value="Unassembled WGS sequence"/>
</dbReference>
<dbReference type="GeneID" id="36326579"/>
<feature type="compositionally biased region" description="Low complexity" evidence="1">
    <location>
        <begin position="53"/>
        <end position="63"/>
    </location>
</feature>
<name>A0A1X6MHN1_9APHY</name>
<feature type="region of interest" description="Disordered" evidence="1">
    <location>
        <begin position="45"/>
        <end position="148"/>
    </location>
</feature>
<evidence type="ECO:0000313" key="2">
    <source>
        <dbReference type="EMBL" id="OSX55931.1"/>
    </source>
</evidence>
<proteinExistence type="predicted"/>
<feature type="compositionally biased region" description="Low complexity" evidence="1">
    <location>
        <begin position="133"/>
        <end position="144"/>
    </location>
</feature>
<gene>
    <name evidence="2" type="ORF">POSPLADRAFT_1063249</name>
</gene>
<evidence type="ECO:0000313" key="3">
    <source>
        <dbReference type="Proteomes" id="UP000194127"/>
    </source>
</evidence>
<keyword evidence="3" id="KW-1185">Reference proteome</keyword>
<feature type="compositionally biased region" description="Low complexity" evidence="1">
    <location>
        <begin position="93"/>
        <end position="105"/>
    </location>
</feature>
<evidence type="ECO:0000256" key="1">
    <source>
        <dbReference type="SAM" id="MobiDB-lite"/>
    </source>
</evidence>
<dbReference type="RefSeq" id="XP_024332725.1">
    <property type="nucleotide sequence ID" value="XM_024481629.1"/>
</dbReference>
<sequence length="211" mass="22906">MGAKAGAIIAPRQRPSGGWLRRLGQNRRVSRATCECQCESREECARKERRAARTTTRADTRAAGQKTEPGVTALVPPTSSLHTCRDVTSPIEGASRGRPARRGGSLVASSPDTPCRAQRMHPAGHHDVAAHTGPSSGSRDSSPPCIYPPSVHARRLRSQWQALQSSCAFSSFHDRKCPNPQTIVQWRPAFTPLRSSLNGDAFVSSLLTIYQ</sequence>
<protein>
    <submittedName>
        <fullName evidence="2">Uncharacterized protein</fullName>
    </submittedName>
</protein>
<dbReference type="EMBL" id="KZ110748">
    <property type="protein sequence ID" value="OSX55931.1"/>
    <property type="molecule type" value="Genomic_DNA"/>
</dbReference>
<organism evidence="2 3">
    <name type="scientific">Postia placenta MAD-698-R-SB12</name>
    <dbReference type="NCBI Taxonomy" id="670580"/>
    <lineage>
        <taxon>Eukaryota</taxon>
        <taxon>Fungi</taxon>
        <taxon>Dikarya</taxon>
        <taxon>Basidiomycota</taxon>
        <taxon>Agaricomycotina</taxon>
        <taxon>Agaricomycetes</taxon>
        <taxon>Polyporales</taxon>
        <taxon>Adustoporiaceae</taxon>
        <taxon>Rhodonia</taxon>
    </lineage>
</organism>
<reference evidence="2 3" key="1">
    <citation type="submission" date="2017-04" db="EMBL/GenBank/DDBJ databases">
        <title>Genome Sequence of the Model Brown-Rot Fungus Postia placenta SB12.</title>
        <authorList>
            <consortium name="DOE Joint Genome Institute"/>
            <person name="Gaskell J."/>
            <person name="Kersten P."/>
            <person name="Larrondo L.F."/>
            <person name="Canessa P."/>
            <person name="Martinez D."/>
            <person name="Hibbett D."/>
            <person name="Schmoll M."/>
            <person name="Kubicek C.P."/>
            <person name="Martinez A.T."/>
            <person name="Yadav J."/>
            <person name="Master E."/>
            <person name="Magnuson J.K."/>
            <person name="James T."/>
            <person name="Yaver D."/>
            <person name="Berka R."/>
            <person name="Labutti K."/>
            <person name="Lipzen A."/>
            <person name="Aerts A."/>
            <person name="Barry K."/>
            <person name="Henrissat B."/>
            <person name="Blanchette R."/>
            <person name="Grigoriev I."/>
            <person name="Cullen D."/>
        </authorList>
    </citation>
    <scope>NUCLEOTIDE SEQUENCE [LARGE SCALE GENOMIC DNA]</scope>
    <source>
        <strain evidence="2 3">MAD-698-R-SB12</strain>
    </source>
</reference>
<accession>A0A1X6MHN1</accession>